<dbReference type="OrthoDB" id="4188793at2759"/>
<dbReference type="STRING" id="246410.J3K5I5"/>
<dbReference type="Gene3D" id="1.10.510.10">
    <property type="entry name" value="Transferase(Phosphotransferase) domain 1"/>
    <property type="match status" value="1"/>
</dbReference>
<dbReference type="InterPro" id="IPR000719">
    <property type="entry name" value="Prot_kinase_dom"/>
</dbReference>
<dbReference type="EMBL" id="GG704913">
    <property type="protein sequence ID" value="EAS29696.3"/>
    <property type="molecule type" value="Genomic_DNA"/>
</dbReference>
<evidence type="ECO:0000313" key="2">
    <source>
        <dbReference type="EMBL" id="EAS29696.3"/>
    </source>
</evidence>
<keyword evidence="3" id="KW-1185">Reference proteome</keyword>
<dbReference type="KEGG" id="cim:CIMG_13201"/>
<name>J3K5I5_COCIM</name>
<reference evidence="3" key="1">
    <citation type="journal article" date="2009" name="Genome Res.">
        <title>Comparative genomic analyses of the human fungal pathogens Coccidioides and their relatives.</title>
        <authorList>
            <person name="Sharpton T.J."/>
            <person name="Stajich J.E."/>
            <person name="Rounsley S.D."/>
            <person name="Gardner M.J."/>
            <person name="Wortman J.R."/>
            <person name="Jordar V.S."/>
            <person name="Maiti R."/>
            <person name="Kodira C.D."/>
            <person name="Neafsey D.E."/>
            <person name="Zeng Q."/>
            <person name="Hung C.-Y."/>
            <person name="McMahan C."/>
            <person name="Muszewska A."/>
            <person name="Grynberg M."/>
            <person name="Mandel M.A."/>
            <person name="Kellner E.M."/>
            <person name="Barker B.M."/>
            <person name="Galgiani J.N."/>
            <person name="Orbach M.J."/>
            <person name="Kirkland T.N."/>
            <person name="Cole G.T."/>
            <person name="Henn M.R."/>
            <person name="Birren B.W."/>
            <person name="Taylor J.W."/>
        </authorList>
    </citation>
    <scope>NUCLEOTIDE SEQUENCE [LARGE SCALE GENOMIC DNA]</scope>
    <source>
        <strain evidence="3">RS</strain>
    </source>
</reference>
<dbReference type="VEuPathDB" id="FungiDB:CIMG_13201"/>
<protein>
    <recommendedName>
        <fullName evidence="1">Protein kinase domain-containing protein</fullName>
    </recommendedName>
</protein>
<gene>
    <name evidence="2" type="ORF">CIMG_13201</name>
</gene>
<dbReference type="SUPFAM" id="SSF56112">
    <property type="entry name" value="Protein kinase-like (PK-like)"/>
    <property type="match status" value="1"/>
</dbReference>
<dbReference type="GO" id="GO:0005524">
    <property type="term" value="F:ATP binding"/>
    <property type="evidence" value="ECO:0007669"/>
    <property type="project" value="InterPro"/>
</dbReference>
<dbReference type="GO" id="GO:0004672">
    <property type="term" value="F:protein kinase activity"/>
    <property type="evidence" value="ECO:0007669"/>
    <property type="project" value="InterPro"/>
</dbReference>
<reference evidence="3" key="2">
    <citation type="journal article" date="2010" name="Genome Res.">
        <title>Population genomic sequencing of Coccidioides fungi reveals recent hybridization and transposon control.</title>
        <authorList>
            <person name="Neafsey D.E."/>
            <person name="Barker B.M."/>
            <person name="Sharpton T.J."/>
            <person name="Stajich J.E."/>
            <person name="Park D.J."/>
            <person name="Whiston E."/>
            <person name="Hung C.-Y."/>
            <person name="McMahan C."/>
            <person name="White J."/>
            <person name="Sykes S."/>
            <person name="Heiman D."/>
            <person name="Young S."/>
            <person name="Zeng Q."/>
            <person name="Abouelleil A."/>
            <person name="Aftuck L."/>
            <person name="Bessette D."/>
            <person name="Brown A."/>
            <person name="FitzGerald M."/>
            <person name="Lui A."/>
            <person name="Macdonald J.P."/>
            <person name="Priest M."/>
            <person name="Orbach M.J."/>
            <person name="Galgiani J.N."/>
            <person name="Kirkland T.N."/>
            <person name="Cole G.T."/>
            <person name="Birren B.W."/>
            <person name="Henn M.R."/>
            <person name="Taylor J.W."/>
            <person name="Rounsley S.D."/>
        </authorList>
    </citation>
    <scope>GENOME REANNOTATION</scope>
    <source>
        <strain evidence="3">RS</strain>
    </source>
</reference>
<dbReference type="InterPro" id="IPR011009">
    <property type="entry name" value="Kinase-like_dom_sf"/>
</dbReference>
<evidence type="ECO:0000313" key="3">
    <source>
        <dbReference type="Proteomes" id="UP000001261"/>
    </source>
</evidence>
<evidence type="ECO:0000259" key="1">
    <source>
        <dbReference type="PROSITE" id="PS50011"/>
    </source>
</evidence>
<accession>J3K5I5</accession>
<dbReference type="AlphaFoldDB" id="J3K5I5"/>
<dbReference type="PROSITE" id="PS50011">
    <property type="entry name" value="PROTEIN_KINASE_DOM"/>
    <property type="match status" value="1"/>
</dbReference>
<organism evidence="2 3">
    <name type="scientific">Coccidioides immitis (strain RS)</name>
    <name type="common">Valley fever fungus</name>
    <dbReference type="NCBI Taxonomy" id="246410"/>
    <lineage>
        <taxon>Eukaryota</taxon>
        <taxon>Fungi</taxon>
        <taxon>Dikarya</taxon>
        <taxon>Ascomycota</taxon>
        <taxon>Pezizomycotina</taxon>
        <taxon>Eurotiomycetes</taxon>
        <taxon>Eurotiomycetidae</taxon>
        <taxon>Onygenales</taxon>
        <taxon>Onygenaceae</taxon>
        <taxon>Coccidioides</taxon>
    </lineage>
</organism>
<proteinExistence type="predicted"/>
<dbReference type="Proteomes" id="UP000001261">
    <property type="component" value="Unassembled WGS sequence"/>
</dbReference>
<dbReference type="GeneID" id="24164828"/>
<dbReference type="RefSeq" id="XP_001241279.2">
    <property type="nucleotide sequence ID" value="XM_001241278.2"/>
</dbReference>
<dbReference type="InParanoid" id="J3K5I5"/>
<feature type="domain" description="Protein kinase" evidence="1">
    <location>
        <begin position="1"/>
        <end position="139"/>
    </location>
</feature>
<sequence>MEILQGIAYIHCKLQITHGSINCQNVFVSFTGCIKIGDIGGSMLSGSKDNPEIDTQSVGFVMREIMEPGHSYLNPKTFTLDKPEKWSLELLEFFEKTKNSTGTDLLNHVFLAYSPGPGCLSPPAVSAGCLSKREWKPFG</sequence>